<dbReference type="EMBL" id="LRBP01000013">
    <property type="protein sequence ID" value="OII74123.1"/>
    <property type="molecule type" value="Genomic_DNA"/>
</dbReference>
<dbReference type="GeneID" id="39979715"/>
<sequence length="383" mass="44552">MLLGAMTRLIGSLTLFENNEKNFSENTSGDLDFKNNKISYPKSHLNSGKHNGTVIWNYWSKSSEASTRNNSNDELSLLINRTDLLESLTSKSSLYESGYSEKEKESANSFEKEIKLFNKSNVRQNFPNSISKKSGDYEKDKNKSYESNFSLQFNYRSYPLTNSQILNWMNNSWSEYEMVEEDIKKCIIMEIDQIKDKNEENKKVITPFHSLATPKISIGDYFITRIVKFVSLTPVDFCVMVILIRRAVKKSKGTLKVTTLTAHRLVLAAALLTYKLMYDVQYGIKFWAHIGGVPQWEMLMLEYHILKILNWDLSINYHEFKKTYFEILSSRDLGDKISNKTDINRNEKIESQNKVDHTQVNSDRSKRTRLQLNVSRLNSNRKK</sequence>
<evidence type="ECO:0000313" key="2">
    <source>
        <dbReference type="EMBL" id="OII74123.1"/>
    </source>
</evidence>
<dbReference type="PANTHER" id="PTHR15615">
    <property type="match status" value="1"/>
</dbReference>
<dbReference type="InterPro" id="IPR013922">
    <property type="entry name" value="Cyclin_PHO80-like"/>
</dbReference>
<dbReference type="PANTHER" id="PTHR15615:SF108">
    <property type="entry name" value="PROTEIN CNPPD1"/>
    <property type="match status" value="1"/>
</dbReference>
<dbReference type="Proteomes" id="UP000186176">
    <property type="component" value="Unassembled WGS sequence"/>
</dbReference>
<reference evidence="2 3" key="1">
    <citation type="submission" date="2016-10" db="EMBL/GenBank/DDBJ databases">
        <title>Reductive evolution of mitochondrial metabolism and differential evolution of invasion-related proteins in Cryptosporidium.</title>
        <authorList>
            <person name="Liu S."/>
            <person name="Roellig D.M."/>
            <person name="Guo Y."/>
            <person name="Li N."/>
            <person name="Frace M.A."/>
            <person name="Tang K."/>
            <person name="Zhang L."/>
            <person name="Feng Y."/>
            <person name="Xiao L."/>
        </authorList>
    </citation>
    <scope>NUCLEOTIDE SEQUENCE [LARGE SCALE GENOMIC DNA]</scope>
    <source>
        <strain evidence="2">39726</strain>
    </source>
</reference>
<dbReference type="Pfam" id="PF08613">
    <property type="entry name" value="Cyclin"/>
    <property type="match status" value="1"/>
</dbReference>
<dbReference type="RefSeq" id="XP_028875343.1">
    <property type="nucleotide sequence ID" value="XM_029019936.1"/>
</dbReference>
<evidence type="ECO:0000256" key="1">
    <source>
        <dbReference type="SAM" id="MobiDB-lite"/>
    </source>
</evidence>
<dbReference type="GO" id="GO:0000307">
    <property type="term" value="C:cyclin-dependent protein kinase holoenzyme complex"/>
    <property type="evidence" value="ECO:0007669"/>
    <property type="project" value="TreeGrafter"/>
</dbReference>
<dbReference type="OrthoDB" id="337735at2759"/>
<evidence type="ECO:0000313" key="3">
    <source>
        <dbReference type="Proteomes" id="UP000186176"/>
    </source>
</evidence>
<dbReference type="GO" id="GO:0005634">
    <property type="term" value="C:nucleus"/>
    <property type="evidence" value="ECO:0007669"/>
    <property type="project" value="TreeGrafter"/>
</dbReference>
<dbReference type="Gene3D" id="1.10.472.10">
    <property type="entry name" value="Cyclin-like"/>
    <property type="match status" value="1"/>
</dbReference>
<proteinExistence type="predicted"/>
<feature type="region of interest" description="Disordered" evidence="1">
    <location>
        <begin position="344"/>
        <end position="365"/>
    </location>
</feature>
<protein>
    <submittedName>
        <fullName evidence="2">Cyclin family protein</fullName>
    </submittedName>
</protein>
<organism evidence="2 3">
    <name type="scientific">Cryptosporidium ubiquitum</name>
    <dbReference type="NCBI Taxonomy" id="857276"/>
    <lineage>
        <taxon>Eukaryota</taxon>
        <taxon>Sar</taxon>
        <taxon>Alveolata</taxon>
        <taxon>Apicomplexa</taxon>
        <taxon>Conoidasida</taxon>
        <taxon>Coccidia</taxon>
        <taxon>Eucoccidiorida</taxon>
        <taxon>Eimeriorina</taxon>
        <taxon>Cryptosporidiidae</taxon>
        <taxon>Cryptosporidium</taxon>
    </lineage>
</organism>
<dbReference type="GO" id="GO:0016538">
    <property type="term" value="F:cyclin-dependent protein serine/threonine kinase regulator activity"/>
    <property type="evidence" value="ECO:0007669"/>
    <property type="project" value="TreeGrafter"/>
</dbReference>
<name>A0A1J4MKZ5_9CRYT</name>
<dbReference type="GO" id="GO:0019901">
    <property type="term" value="F:protein kinase binding"/>
    <property type="evidence" value="ECO:0007669"/>
    <property type="project" value="InterPro"/>
</dbReference>
<feature type="compositionally biased region" description="Basic and acidic residues" evidence="1">
    <location>
        <begin position="344"/>
        <end position="357"/>
    </location>
</feature>
<accession>A0A1J4MKZ5</accession>
<keyword evidence="3" id="KW-1185">Reference proteome</keyword>
<dbReference type="VEuPathDB" id="CryptoDB:cubi_02925"/>
<gene>
    <name evidence="2" type="ORF">cubi_02925</name>
</gene>
<comment type="caution">
    <text evidence="2">The sequence shown here is derived from an EMBL/GenBank/DDBJ whole genome shotgun (WGS) entry which is preliminary data.</text>
</comment>
<dbReference type="AlphaFoldDB" id="A0A1J4MKZ5"/>